<dbReference type="InterPro" id="IPR003675">
    <property type="entry name" value="Rce1/LyrA-like_dom"/>
</dbReference>
<dbReference type="OrthoDB" id="2319903at2"/>
<dbReference type="Pfam" id="PF02517">
    <property type="entry name" value="Rce1-like"/>
    <property type="match status" value="1"/>
</dbReference>
<sequence>MKKSEHQLRVTPKIWIGLLIAVGYLCIILPIQKLSGIPYQDFGASADNLYRSAIMSMTAGAVALIIVTSLLGWWQPALFDNTQQRWTYKWPIIAPLFLLLGAIANLFLTDFSKFDAKFILILILFGLLVGFCEEITYRGLLLTSLRSKVSEGWVCILTSIIFGLIHGSNIVLGQDISTTISQFFFAALMGFSLYIVPNLGDVTAWTLGCLSVHVRLFFCRQQWLRWFEYNDCRPAKYYLLVHRVP</sequence>
<reference evidence="3 4" key="1">
    <citation type="journal article" date="2015" name="Int. Biodeterior. Biodegradation">
        <title>Physiological and genetic screening methods for the isolation of methyl tert-butyl ether-degrading bacteria for bioremediation purposes.</title>
        <authorList>
            <person name="Guisado I.M."/>
            <person name="Purswani J."/>
            <person name="Gonzalez Lopez J."/>
            <person name="Pozo C."/>
        </authorList>
    </citation>
    <scope>NUCLEOTIDE SEQUENCE [LARGE SCALE GENOMIC DNA]</scope>
    <source>
        <strain evidence="3 4">SH7</strain>
    </source>
</reference>
<evidence type="ECO:0000259" key="2">
    <source>
        <dbReference type="Pfam" id="PF02517"/>
    </source>
</evidence>
<gene>
    <name evidence="3" type="ORF">UQ64_18910</name>
</gene>
<feature type="transmembrane region" description="Helical" evidence="1">
    <location>
        <begin position="12"/>
        <end position="32"/>
    </location>
</feature>
<keyword evidence="4" id="KW-1185">Reference proteome</keyword>
<comment type="caution">
    <text evidence="3">The sequence shown here is derived from an EMBL/GenBank/DDBJ whole genome shotgun (WGS) entry which is preliminary data.</text>
</comment>
<evidence type="ECO:0000256" key="1">
    <source>
        <dbReference type="SAM" id="Phobius"/>
    </source>
</evidence>
<dbReference type="EMBL" id="LCZJ02000026">
    <property type="protein sequence ID" value="KTD85573.1"/>
    <property type="molecule type" value="Genomic_DNA"/>
</dbReference>
<feature type="transmembrane region" description="Helical" evidence="1">
    <location>
        <begin position="52"/>
        <end position="74"/>
    </location>
</feature>
<feature type="domain" description="CAAX prenyl protease 2/Lysostaphin resistance protein A-like" evidence="2">
    <location>
        <begin position="117"/>
        <end position="194"/>
    </location>
</feature>
<protein>
    <recommendedName>
        <fullName evidence="2">CAAX prenyl protease 2/Lysostaphin resistance protein A-like domain-containing protein</fullName>
    </recommendedName>
</protein>
<keyword evidence="1" id="KW-1133">Transmembrane helix</keyword>
<keyword evidence="1" id="KW-0812">Transmembrane</keyword>
<name>A0A0W1AW99_9BACL</name>
<keyword evidence="1" id="KW-0472">Membrane</keyword>
<feature type="transmembrane region" description="Helical" evidence="1">
    <location>
        <begin position="114"/>
        <end position="132"/>
    </location>
</feature>
<dbReference type="AlphaFoldDB" id="A0A0W1AW99"/>
<proteinExistence type="predicted"/>
<dbReference type="Proteomes" id="UP000054709">
    <property type="component" value="Unassembled WGS sequence"/>
</dbReference>
<accession>A0A0W1AW99</accession>
<evidence type="ECO:0000313" key="4">
    <source>
        <dbReference type="Proteomes" id="UP000054709"/>
    </source>
</evidence>
<feature type="transmembrane region" description="Helical" evidence="1">
    <location>
        <begin position="86"/>
        <end position="108"/>
    </location>
</feature>
<evidence type="ECO:0000313" key="3">
    <source>
        <dbReference type="EMBL" id="KTD85573.1"/>
    </source>
</evidence>
<feature type="transmembrane region" description="Helical" evidence="1">
    <location>
        <begin position="153"/>
        <end position="173"/>
    </location>
</feature>
<organism evidence="3 4">
    <name type="scientific">Paenibacillus etheri</name>
    <dbReference type="NCBI Taxonomy" id="1306852"/>
    <lineage>
        <taxon>Bacteria</taxon>
        <taxon>Bacillati</taxon>
        <taxon>Bacillota</taxon>
        <taxon>Bacilli</taxon>
        <taxon>Bacillales</taxon>
        <taxon>Paenibacillaceae</taxon>
        <taxon>Paenibacillus</taxon>
    </lineage>
</organism>
<feature type="transmembrane region" description="Helical" evidence="1">
    <location>
        <begin position="179"/>
        <end position="196"/>
    </location>
</feature>
<dbReference type="GO" id="GO:0080120">
    <property type="term" value="P:CAAX-box protein maturation"/>
    <property type="evidence" value="ECO:0007669"/>
    <property type="project" value="UniProtKB-ARBA"/>
</dbReference>
<dbReference type="RefSeq" id="WP_060624417.1">
    <property type="nucleotide sequence ID" value="NZ_LCZJ02000026.1"/>
</dbReference>
<dbReference type="GO" id="GO:0004175">
    <property type="term" value="F:endopeptidase activity"/>
    <property type="evidence" value="ECO:0007669"/>
    <property type="project" value="UniProtKB-ARBA"/>
</dbReference>